<comment type="caution">
    <text evidence="2">The sequence shown here is derived from an EMBL/GenBank/DDBJ whole genome shotgun (WGS) entry which is preliminary data.</text>
</comment>
<dbReference type="OrthoDB" id="5426294at2759"/>
<accession>A0A9P4QHB2</accession>
<organism evidence="2 3">
    <name type="scientific">Polychaeton citri CBS 116435</name>
    <dbReference type="NCBI Taxonomy" id="1314669"/>
    <lineage>
        <taxon>Eukaryota</taxon>
        <taxon>Fungi</taxon>
        <taxon>Dikarya</taxon>
        <taxon>Ascomycota</taxon>
        <taxon>Pezizomycotina</taxon>
        <taxon>Dothideomycetes</taxon>
        <taxon>Dothideomycetidae</taxon>
        <taxon>Capnodiales</taxon>
        <taxon>Capnodiaceae</taxon>
        <taxon>Polychaeton</taxon>
    </lineage>
</organism>
<dbReference type="Proteomes" id="UP000799441">
    <property type="component" value="Unassembled WGS sequence"/>
</dbReference>
<protein>
    <submittedName>
        <fullName evidence="2">Uncharacterized protein</fullName>
    </submittedName>
</protein>
<evidence type="ECO:0000313" key="2">
    <source>
        <dbReference type="EMBL" id="KAF2725770.1"/>
    </source>
</evidence>
<evidence type="ECO:0000256" key="1">
    <source>
        <dbReference type="SAM" id="SignalP"/>
    </source>
</evidence>
<evidence type="ECO:0000313" key="3">
    <source>
        <dbReference type="Proteomes" id="UP000799441"/>
    </source>
</evidence>
<keyword evidence="1" id="KW-0732">Signal</keyword>
<reference evidence="2" key="1">
    <citation type="journal article" date="2020" name="Stud. Mycol.">
        <title>101 Dothideomycetes genomes: a test case for predicting lifestyles and emergence of pathogens.</title>
        <authorList>
            <person name="Haridas S."/>
            <person name="Albert R."/>
            <person name="Binder M."/>
            <person name="Bloem J."/>
            <person name="Labutti K."/>
            <person name="Salamov A."/>
            <person name="Andreopoulos B."/>
            <person name="Baker S."/>
            <person name="Barry K."/>
            <person name="Bills G."/>
            <person name="Bluhm B."/>
            <person name="Cannon C."/>
            <person name="Castanera R."/>
            <person name="Culley D."/>
            <person name="Daum C."/>
            <person name="Ezra D."/>
            <person name="Gonzalez J."/>
            <person name="Henrissat B."/>
            <person name="Kuo A."/>
            <person name="Liang C."/>
            <person name="Lipzen A."/>
            <person name="Lutzoni F."/>
            <person name="Magnuson J."/>
            <person name="Mondo S."/>
            <person name="Nolan M."/>
            <person name="Ohm R."/>
            <person name="Pangilinan J."/>
            <person name="Park H.-J."/>
            <person name="Ramirez L."/>
            <person name="Alfaro M."/>
            <person name="Sun H."/>
            <person name="Tritt A."/>
            <person name="Yoshinaga Y."/>
            <person name="Zwiers L.-H."/>
            <person name="Turgeon B."/>
            <person name="Goodwin S."/>
            <person name="Spatafora J."/>
            <person name="Crous P."/>
            <person name="Grigoriev I."/>
        </authorList>
    </citation>
    <scope>NUCLEOTIDE SEQUENCE</scope>
    <source>
        <strain evidence="2">CBS 116435</strain>
    </source>
</reference>
<sequence length="201" mass="19458">MRFTSGIIAAGLASLATAQLGIGSGSGNFTCGAHPNGAYCAGANIIIRCTDGVGQPGNCNDNLAGYPPLGVNYSPCFQCDTTSGRAACSKDGIVYPGSGTGLGDAPFPSNDTSICQTPAPGPNSTYPSPTGTGVVPPIYPPPSGTGVVPLPNPYPSGTGVGGGSSSPSIYPPIPSYTGAASVVQAAGALGLGAMFAAVGLM</sequence>
<dbReference type="EMBL" id="MU003766">
    <property type="protein sequence ID" value="KAF2725770.1"/>
    <property type="molecule type" value="Genomic_DNA"/>
</dbReference>
<gene>
    <name evidence="2" type="ORF">K431DRAFT_299510</name>
</gene>
<name>A0A9P4QHB2_9PEZI</name>
<keyword evidence="3" id="KW-1185">Reference proteome</keyword>
<dbReference type="AlphaFoldDB" id="A0A9P4QHB2"/>
<feature type="chain" id="PRO_5040247993" evidence="1">
    <location>
        <begin position="19"/>
        <end position="201"/>
    </location>
</feature>
<feature type="signal peptide" evidence="1">
    <location>
        <begin position="1"/>
        <end position="18"/>
    </location>
</feature>
<proteinExistence type="predicted"/>